<evidence type="ECO:0000313" key="2">
    <source>
        <dbReference type="EMBL" id="KAA1252197.1"/>
    </source>
</evidence>
<keyword evidence="2" id="KW-0031">Aminopeptidase</keyword>
<dbReference type="GO" id="GO:0004177">
    <property type="term" value="F:aminopeptidase activity"/>
    <property type="evidence" value="ECO:0007669"/>
    <property type="project" value="UniProtKB-KW"/>
</dbReference>
<protein>
    <submittedName>
        <fullName evidence="2">Aminopeptidase</fullName>
    </submittedName>
</protein>
<feature type="transmembrane region" description="Helical" evidence="1">
    <location>
        <begin position="86"/>
        <end position="104"/>
    </location>
</feature>
<organism evidence="2 3">
    <name type="scientific">Mycobacterium simiae</name>
    <name type="common">Mycobacterium habana</name>
    <dbReference type="NCBI Taxonomy" id="1784"/>
    <lineage>
        <taxon>Bacteria</taxon>
        <taxon>Bacillati</taxon>
        <taxon>Actinomycetota</taxon>
        <taxon>Actinomycetes</taxon>
        <taxon>Mycobacteriales</taxon>
        <taxon>Mycobacteriaceae</taxon>
        <taxon>Mycobacterium</taxon>
        <taxon>Mycobacterium simiae complex</taxon>
    </lineage>
</organism>
<gene>
    <name evidence="2" type="ORF">F0Q45_00490</name>
</gene>
<keyword evidence="2" id="KW-0378">Hydrolase</keyword>
<accession>A0A5B1BU16</accession>
<dbReference type="OrthoDB" id="4752181at2"/>
<proteinExistence type="predicted"/>
<reference evidence="2 3" key="1">
    <citation type="submission" date="2019-09" db="EMBL/GenBank/DDBJ databases">
        <title>Report of infection by Mycobacterium simiae a patient suffering from pulmonary tuberculosis.</title>
        <authorList>
            <person name="Mohanty P.S."/>
            <person name="Bansal A.K."/>
            <person name="Singh H."/>
            <person name="Sharma S."/>
            <person name="Patil S.A."/>
            <person name="Upadhaya P."/>
            <person name="Singh P.K."/>
            <person name="Kumar D."/>
            <person name="Kumar S."/>
            <person name="Singh R.K."/>
            <person name="Chaudhary B."/>
        </authorList>
    </citation>
    <scope>NUCLEOTIDE SEQUENCE [LARGE SCALE GENOMIC DNA]</scope>
    <source>
        <strain evidence="2 3">JAL-560-SIM</strain>
    </source>
</reference>
<keyword evidence="2" id="KW-0645">Protease</keyword>
<keyword evidence="1" id="KW-1133">Transmembrane helix</keyword>
<keyword evidence="1" id="KW-0472">Membrane</keyword>
<evidence type="ECO:0000256" key="1">
    <source>
        <dbReference type="SAM" id="Phobius"/>
    </source>
</evidence>
<dbReference type="RefSeq" id="WP_149652017.1">
    <property type="nucleotide sequence ID" value="NZ_VTZN01000001.1"/>
</dbReference>
<dbReference type="AlphaFoldDB" id="A0A5B1BU16"/>
<sequence>MTVRRLIIAVSAALLVAGVIGLLVPVTVSNSDGASVSCGNGIGADLSSARNANDKNGANIPILNQVIPHTDFVAQCESAVSSRRSWTIPLVVLGVVGLVGALLMRRTESAATGGPGIR</sequence>
<evidence type="ECO:0000313" key="3">
    <source>
        <dbReference type="Proteomes" id="UP000324701"/>
    </source>
</evidence>
<dbReference type="Proteomes" id="UP000324701">
    <property type="component" value="Unassembled WGS sequence"/>
</dbReference>
<comment type="caution">
    <text evidence="2">The sequence shown here is derived from an EMBL/GenBank/DDBJ whole genome shotgun (WGS) entry which is preliminary data.</text>
</comment>
<dbReference type="EMBL" id="VTZN01000001">
    <property type="protein sequence ID" value="KAA1252197.1"/>
    <property type="molecule type" value="Genomic_DNA"/>
</dbReference>
<keyword evidence="3" id="KW-1185">Reference proteome</keyword>
<keyword evidence="1" id="KW-0812">Transmembrane</keyword>
<name>A0A5B1BU16_MYCSI</name>